<protein>
    <submittedName>
        <fullName evidence="2">Uncharacterized protein</fullName>
    </submittedName>
</protein>
<organism evidence="2 3">
    <name type="scientific">Sesamum alatum</name>
    <dbReference type="NCBI Taxonomy" id="300844"/>
    <lineage>
        <taxon>Eukaryota</taxon>
        <taxon>Viridiplantae</taxon>
        <taxon>Streptophyta</taxon>
        <taxon>Embryophyta</taxon>
        <taxon>Tracheophyta</taxon>
        <taxon>Spermatophyta</taxon>
        <taxon>Magnoliopsida</taxon>
        <taxon>eudicotyledons</taxon>
        <taxon>Gunneridae</taxon>
        <taxon>Pentapetalae</taxon>
        <taxon>asterids</taxon>
        <taxon>lamiids</taxon>
        <taxon>Lamiales</taxon>
        <taxon>Pedaliaceae</taxon>
        <taxon>Sesamum</taxon>
    </lineage>
</organism>
<name>A0AAE1XIT9_9LAMI</name>
<evidence type="ECO:0000313" key="3">
    <source>
        <dbReference type="Proteomes" id="UP001293254"/>
    </source>
</evidence>
<dbReference type="EMBL" id="JACGWO010000013">
    <property type="protein sequence ID" value="KAK4412539.1"/>
    <property type="molecule type" value="Genomic_DNA"/>
</dbReference>
<keyword evidence="1" id="KW-1133">Transmembrane helix</keyword>
<evidence type="ECO:0000313" key="2">
    <source>
        <dbReference type="EMBL" id="KAK4412539.1"/>
    </source>
</evidence>
<evidence type="ECO:0000256" key="1">
    <source>
        <dbReference type="SAM" id="Phobius"/>
    </source>
</evidence>
<proteinExistence type="predicted"/>
<dbReference type="Proteomes" id="UP001293254">
    <property type="component" value="Unassembled WGS sequence"/>
</dbReference>
<comment type="caution">
    <text evidence="2">The sequence shown here is derived from an EMBL/GenBank/DDBJ whole genome shotgun (WGS) entry which is preliminary data.</text>
</comment>
<keyword evidence="1" id="KW-0472">Membrane</keyword>
<keyword evidence="3" id="KW-1185">Reference proteome</keyword>
<feature type="transmembrane region" description="Helical" evidence="1">
    <location>
        <begin position="119"/>
        <end position="142"/>
    </location>
</feature>
<reference evidence="2" key="2">
    <citation type="journal article" date="2024" name="Plant">
        <title>Genomic evolution and insights into agronomic trait innovations of Sesamum species.</title>
        <authorList>
            <person name="Miao H."/>
            <person name="Wang L."/>
            <person name="Qu L."/>
            <person name="Liu H."/>
            <person name="Sun Y."/>
            <person name="Le M."/>
            <person name="Wang Q."/>
            <person name="Wei S."/>
            <person name="Zheng Y."/>
            <person name="Lin W."/>
            <person name="Duan Y."/>
            <person name="Cao H."/>
            <person name="Xiong S."/>
            <person name="Wang X."/>
            <person name="Wei L."/>
            <person name="Li C."/>
            <person name="Ma Q."/>
            <person name="Ju M."/>
            <person name="Zhao R."/>
            <person name="Li G."/>
            <person name="Mu C."/>
            <person name="Tian Q."/>
            <person name="Mei H."/>
            <person name="Zhang T."/>
            <person name="Gao T."/>
            <person name="Zhang H."/>
        </authorList>
    </citation>
    <scope>NUCLEOTIDE SEQUENCE</scope>
    <source>
        <strain evidence="2">3651</strain>
    </source>
</reference>
<gene>
    <name evidence="2" type="ORF">Salat_2901000</name>
</gene>
<reference evidence="2" key="1">
    <citation type="submission" date="2020-06" db="EMBL/GenBank/DDBJ databases">
        <authorList>
            <person name="Li T."/>
            <person name="Hu X."/>
            <person name="Zhang T."/>
            <person name="Song X."/>
            <person name="Zhang H."/>
            <person name="Dai N."/>
            <person name="Sheng W."/>
            <person name="Hou X."/>
            <person name="Wei L."/>
        </authorList>
    </citation>
    <scope>NUCLEOTIDE SEQUENCE</scope>
    <source>
        <strain evidence="2">3651</strain>
        <tissue evidence="2">Leaf</tissue>
    </source>
</reference>
<sequence>MVHYDGVVSPIRVYPSCSQQSEQSNVNLPIPIPNQPNIPPTRPVNRYLSLATYLISPQSQLRSPTPLAIIEVMWSVAQPKSHYLTKLFPNLVSHQRAWYPTQRPLTRLVQSLLNPHYRLVALFFSLKWVLVLVVQCATVLIFPRLVFCRRLMGQAGGGAYRR</sequence>
<dbReference type="AlphaFoldDB" id="A0AAE1XIT9"/>
<accession>A0AAE1XIT9</accession>
<keyword evidence="1" id="KW-0812">Transmembrane</keyword>